<dbReference type="Pfam" id="PF00923">
    <property type="entry name" value="TAL_FSA"/>
    <property type="match status" value="1"/>
</dbReference>
<gene>
    <name evidence="2" type="ORF">FD02_GL000070</name>
</gene>
<dbReference type="GO" id="GO:0005975">
    <property type="term" value="P:carbohydrate metabolic process"/>
    <property type="evidence" value="ECO:0007669"/>
    <property type="project" value="InterPro"/>
</dbReference>
<evidence type="ECO:0000256" key="1">
    <source>
        <dbReference type="ARBA" id="ARBA00023270"/>
    </source>
</evidence>
<organism evidence="2 3">
    <name type="scientific">Lacticaseibacillus nasuensis JCM 17158</name>
    <dbReference type="NCBI Taxonomy" id="1291734"/>
    <lineage>
        <taxon>Bacteria</taxon>
        <taxon>Bacillati</taxon>
        <taxon>Bacillota</taxon>
        <taxon>Bacilli</taxon>
        <taxon>Lactobacillales</taxon>
        <taxon>Lactobacillaceae</taxon>
        <taxon>Lacticaseibacillus</taxon>
    </lineage>
</organism>
<dbReference type="OrthoDB" id="9807051at2"/>
<dbReference type="InterPro" id="IPR001585">
    <property type="entry name" value="TAL/FSA"/>
</dbReference>
<dbReference type="Gene3D" id="3.20.20.70">
    <property type="entry name" value="Aldolase class I"/>
    <property type="match status" value="1"/>
</dbReference>
<dbReference type="SUPFAM" id="SSF51569">
    <property type="entry name" value="Aldolase"/>
    <property type="match status" value="1"/>
</dbReference>
<dbReference type="AlphaFoldDB" id="A0A0R1JQM5"/>
<dbReference type="PATRIC" id="fig|1291734.4.peg.73"/>
<reference evidence="2 3" key="1">
    <citation type="journal article" date="2015" name="Genome Announc.">
        <title>Expanding the biotechnology potential of lactobacilli through comparative genomics of 213 strains and associated genera.</title>
        <authorList>
            <person name="Sun Z."/>
            <person name="Harris H.M."/>
            <person name="McCann A."/>
            <person name="Guo C."/>
            <person name="Argimon S."/>
            <person name="Zhang W."/>
            <person name="Yang X."/>
            <person name="Jeffery I.B."/>
            <person name="Cooney J.C."/>
            <person name="Kagawa T.F."/>
            <person name="Liu W."/>
            <person name="Song Y."/>
            <person name="Salvetti E."/>
            <person name="Wrobel A."/>
            <person name="Rasinkangas P."/>
            <person name="Parkhill J."/>
            <person name="Rea M.C."/>
            <person name="O'Sullivan O."/>
            <person name="Ritari J."/>
            <person name="Douillard F.P."/>
            <person name="Paul Ross R."/>
            <person name="Yang R."/>
            <person name="Briner A.E."/>
            <person name="Felis G.E."/>
            <person name="de Vos W.M."/>
            <person name="Barrangou R."/>
            <person name="Klaenhammer T.R."/>
            <person name="Caufield P.W."/>
            <person name="Cui Y."/>
            <person name="Zhang H."/>
            <person name="O'Toole P.W."/>
        </authorList>
    </citation>
    <scope>NUCLEOTIDE SEQUENCE [LARGE SCALE GENOMIC DNA]</scope>
    <source>
        <strain evidence="2 3">JCM 17158</strain>
    </source>
</reference>
<keyword evidence="1" id="KW-0704">Schiff base</keyword>
<dbReference type="InterPro" id="IPR013785">
    <property type="entry name" value="Aldolase_TIM"/>
</dbReference>
<dbReference type="PANTHER" id="PTHR10683">
    <property type="entry name" value="TRANSALDOLASE"/>
    <property type="match status" value="1"/>
</dbReference>
<protein>
    <recommendedName>
        <fullName evidence="4">Transaldolase</fullName>
    </recommendedName>
</protein>
<evidence type="ECO:0000313" key="2">
    <source>
        <dbReference type="EMBL" id="KRK70889.1"/>
    </source>
</evidence>
<comment type="caution">
    <text evidence="2">The sequence shown here is derived from an EMBL/GenBank/DDBJ whole genome shotgun (WGS) entry which is preliminary data.</text>
</comment>
<evidence type="ECO:0000313" key="3">
    <source>
        <dbReference type="Proteomes" id="UP000051804"/>
    </source>
</evidence>
<dbReference type="PANTHER" id="PTHR10683:SF40">
    <property type="entry name" value="FRUCTOSE-6-PHOSPHATE ALDOLASE 1-RELATED"/>
    <property type="match status" value="1"/>
</dbReference>
<proteinExistence type="predicted"/>
<sequence length="214" mass="23707">MDIWIASANQKVLTAAHAYPLSGIITNPTVIAQEQQPWEETFSTFAAYPNDRVHLQVVTTDEKKIYQEVAWFEQYVDKSRLIVKIPMSLGGLKAIPRLKAEGFAINVTAVCNMQQAVLALEAGIQFVSIYVARLNDHGRDGLGFLKKVLQYIKDNGLETQVMAASVRNSDQLNAVIDLGVDAIAMPYDLLTGMMADQITTDSIEKFATDWAKVN</sequence>
<dbReference type="STRING" id="1291734.FD02_GL000070"/>
<accession>A0A0R1JQM5</accession>
<keyword evidence="3" id="KW-1185">Reference proteome</keyword>
<name>A0A0R1JQM5_9LACO</name>
<dbReference type="RefSeq" id="WP_054721858.1">
    <property type="nucleotide sequence ID" value="NZ_AZDJ01000030.1"/>
</dbReference>
<dbReference type="EMBL" id="AZDJ01000030">
    <property type="protein sequence ID" value="KRK70889.1"/>
    <property type="molecule type" value="Genomic_DNA"/>
</dbReference>
<dbReference type="Proteomes" id="UP000051804">
    <property type="component" value="Unassembled WGS sequence"/>
</dbReference>
<evidence type="ECO:0008006" key="4">
    <source>
        <dbReference type="Google" id="ProtNLM"/>
    </source>
</evidence>